<protein>
    <submittedName>
        <fullName evidence="2">Uncharacterized protein</fullName>
    </submittedName>
</protein>
<proteinExistence type="predicted"/>
<dbReference type="Proteomes" id="UP000070700">
    <property type="component" value="Unassembled WGS sequence"/>
</dbReference>
<name>A0A194XNX3_MOLSC</name>
<evidence type="ECO:0000313" key="3">
    <source>
        <dbReference type="Proteomes" id="UP000070700"/>
    </source>
</evidence>
<feature type="region of interest" description="Disordered" evidence="1">
    <location>
        <begin position="101"/>
        <end position="129"/>
    </location>
</feature>
<sequence length="320" mass="35428">MVMGELVQRAETWLYRGIAPSLGTQPPIAWMDVQRFLESAPGFDVLLLMDCCYAARTIKGFNNKAMEVLAADPSLEEQSPNHIIIMGHRNPIVLKPLGPAQSGSDAICDDDPNGHPPEDDSGSEDSDTWPAITLGIQKPRVRNPWTRSVEIIDVHEKRHNVTVLLDTSASCSFIKFSTVHRLDLEVFPRRPQDVWVFQSFDGSQSLSQSYTTIKISKTDGTGSLGPFSLFVLPTETDDSLDVDVSWGGVDISTAGLLNPHFEMLHNAVEERIQAEENSNQEGAETENSDAVLSEELVKQIGQMRQLVQEELARRAATEQD</sequence>
<evidence type="ECO:0000313" key="2">
    <source>
        <dbReference type="EMBL" id="KUJ21883.1"/>
    </source>
</evidence>
<dbReference type="GeneID" id="28822543"/>
<dbReference type="AlphaFoldDB" id="A0A194XNX3"/>
<organism evidence="2 3">
    <name type="scientific">Mollisia scopiformis</name>
    <name type="common">Conifer needle endophyte fungus</name>
    <name type="synonym">Phialocephala scopiformis</name>
    <dbReference type="NCBI Taxonomy" id="149040"/>
    <lineage>
        <taxon>Eukaryota</taxon>
        <taxon>Fungi</taxon>
        <taxon>Dikarya</taxon>
        <taxon>Ascomycota</taxon>
        <taxon>Pezizomycotina</taxon>
        <taxon>Leotiomycetes</taxon>
        <taxon>Helotiales</taxon>
        <taxon>Mollisiaceae</taxon>
        <taxon>Mollisia</taxon>
    </lineage>
</organism>
<evidence type="ECO:0000256" key="1">
    <source>
        <dbReference type="SAM" id="MobiDB-lite"/>
    </source>
</evidence>
<reference evidence="2 3" key="1">
    <citation type="submission" date="2015-10" db="EMBL/GenBank/DDBJ databases">
        <title>Full genome of DAOMC 229536 Phialocephala scopiformis, a fungal endophyte of spruce producing the potent anti-insectan compound rugulosin.</title>
        <authorList>
            <consortium name="DOE Joint Genome Institute"/>
            <person name="Walker A.K."/>
            <person name="Frasz S.L."/>
            <person name="Seifert K.A."/>
            <person name="Miller J.D."/>
            <person name="Mondo S.J."/>
            <person name="Labutti K."/>
            <person name="Lipzen A."/>
            <person name="Dockter R."/>
            <person name="Kennedy M."/>
            <person name="Grigoriev I.V."/>
            <person name="Spatafora J.W."/>
        </authorList>
    </citation>
    <scope>NUCLEOTIDE SEQUENCE [LARGE SCALE GENOMIC DNA]</scope>
    <source>
        <strain evidence="2 3">CBS 120377</strain>
    </source>
</reference>
<dbReference type="InParanoid" id="A0A194XNX3"/>
<dbReference type="EMBL" id="KQ947407">
    <property type="protein sequence ID" value="KUJ21883.1"/>
    <property type="molecule type" value="Genomic_DNA"/>
</dbReference>
<dbReference type="KEGG" id="psco:LY89DRAFT_665042"/>
<keyword evidence="3" id="KW-1185">Reference proteome</keyword>
<dbReference type="RefSeq" id="XP_018076238.1">
    <property type="nucleotide sequence ID" value="XM_018212817.1"/>
</dbReference>
<accession>A0A194XNX3</accession>
<gene>
    <name evidence="2" type="ORF">LY89DRAFT_665042</name>
</gene>